<evidence type="ECO:0000256" key="16">
    <source>
        <dbReference type="PIRSR" id="PIRSR601508-3"/>
    </source>
</evidence>
<dbReference type="GO" id="GO:0045211">
    <property type="term" value="C:postsynaptic membrane"/>
    <property type="evidence" value="ECO:0007669"/>
    <property type="project" value="UniProtKB-SubCell"/>
</dbReference>
<feature type="transmembrane region" description="Helical" evidence="17">
    <location>
        <begin position="747"/>
        <end position="769"/>
    </location>
</feature>
<feature type="disulfide bond" evidence="16">
    <location>
        <begin position="84"/>
        <end position="331"/>
    </location>
</feature>
<evidence type="ECO:0000256" key="11">
    <source>
        <dbReference type="ARBA" id="ARBA00023257"/>
    </source>
</evidence>
<dbReference type="Pfam" id="PF10613">
    <property type="entry name" value="Lig_chan-Glu_bd"/>
    <property type="match status" value="1"/>
</dbReference>
<reference evidence="19 20" key="1">
    <citation type="journal article" date="2012" name="Nature">
        <title>The genomic landscape of species divergence in Ficedula flycatchers.</title>
        <authorList>
            <person name="Ellegren H."/>
            <person name="Smeds L."/>
            <person name="Burri R."/>
            <person name="Olason P.I."/>
            <person name="Backstrom N."/>
            <person name="Kawakami T."/>
            <person name="Kunstner A."/>
            <person name="Makinen H."/>
            <person name="Nadachowska-Brzyska K."/>
            <person name="Qvarnstrom A."/>
            <person name="Uebbing S."/>
            <person name="Wolf J.B."/>
        </authorList>
    </citation>
    <scope>NUCLEOTIDE SEQUENCE [LARGE SCALE GENOMIC DNA]</scope>
</reference>
<name>A0A803WEE6_FICAL</name>
<dbReference type="Pfam" id="PF00060">
    <property type="entry name" value="Lig_chan"/>
    <property type="match status" value="1"/>
</dbReference>
<proteinExistence type="inferred from homology"/>
<feature type="binding site" evidence="14">
    <location>
        <position position="608"/>
    </location>
    <ligand>
        <name>L-glutamate</name>
        <dbReference type="ChEBI" id="CHEBI:29985"/>
    </ligand>
</feature>
<dbReference type="SUPFAM" id="SSF53850">
    <property type="entry name" value="Periplasmic binding protein-like II"/>
    <property type="match status" value="1"/>
</dbReference>
<dbReference type="FunFam" id="1.10.287.70:FF:000099">
    <property type="entry name" value="glutamate receptor 2 isoform X1"/>
    <property type="match status" value="1"/>
</dbReference>
<dbReference type="GO" id="GO:0038023">
    <property type="term" value="F:signaling receptor activity"/>
    <property type="evidence" value="ECO:0007669"/>
    <property type="project" value="InterPro"/>
</dbReference>
<feature type="binding site" evidence="14">
    <location>
        <position position="658"/>
    </location>
    <ligand>
        <name>L-glutamate</name>
        <dbReference type="ChEBI" id="CHEBI:29985"/>
    </ligand>
</feature>
<keyword evidence="10" id="KW-0325">Glycoprotein</keyword>
<dbReference type="FunFam" id="3.40.50.2300:FF:000004">
    <property type="entry name" value="Glutamate receptor, ionotropic, AMPA 2"/>
    <property type="match status" value="1"/>
</dbReference>
<feature type="binding site" evidence="14">
    <location>
        <position position="607"/>
    </location>
    <ligand>
        <name>L-glutamate</name>
        <dbReference type="ChEBI" id="CHEBI:29985"/>
    </ligand>
</feature>
<dbReference type="InterPro" id="IPR015683">
    <property type="entry name" value="Ionotropic_Glu_rcpt"/>
</dbReference>
<dbReference type="FunFam" id="1.10.287.70:FF:000067">
    <property type="entry name" value="glutamate receptor 2 isoform X1"/>
    <property type="match status" value="1"/>
</dbReference>
<keyword evidence="4 17" id="KW-0812">Transmembrane</keyword>
<protein>
    <recommendedName>
        <fullName evidence="17">Glutamate receptor</fullName>
    </recommendedName>
</protein>
<feature type="site" description="Interaction with the cone snail toxin Con-ikot-ikot" evidence="15">
    <location>
        <position position="705"/>
    </location>
</feature>
<dbReference type="Ensembl" id="ENSFALT00000025689.1">
    <property type="protein sequence ID" value="ENSFALP00000033352.1"/>
    <property type="gene ID" value="ENSFALG00000000431.2"/>
</dbReference>
<dbReference type="PANTHER" id="PTHR18966">
    <property type="entry name" value="IONOTROPIC GLUTAMATE RECEPTOR"/>
    <property type="match status" value="1"/>
</dbReference>
<feature type="site" description="Interaction with the cone snail toxin Con-ikot-ikot" evidence="15">
    <location>
        <position position="613"/>
    </location>
</feature>
<dbReference type="InterPro" id="IPR001320">
    <property type="entry name" value="Iontro_rcpt_C"/>
</dbReference>
<feature type="binding site" evidence="14">
    <location>
        <position position="431"/>
    </location>
    <ligand>
        <name>L-glutamate</name>
        <dbReference type="ChEBI" id="CHEBI:29985"/>
    </ligand>
</feature>
<feature type="chain" id="PRO_5041015474" description="Glutamate receptor" evidence="17">
    <location>
        <begin position="22"/>
        <end position="833"/>
    </location>
</feature>
<evidence type="ECO:0000256" key="13">
    <source>
        <dbReference type="ARBA" id="ARBA00023303"/>
    </source>
</evidence>
<dbReference type="GO" id="GO:0015276">
    <property type="term" value="F:ligand-gated monoatomic ion channel activity"/>
    <property type="evidence" value="ECO:0007669"/>
    <property type="project" value="InterPro"/>
</dbReference>
<dbReference type="PRINTS" id="PR00177">
    <property type="entry name" value="NMDARECEPTOR"/>
</dbReference>
<dbReference type="SUPFAM" id="SSF53822">
    <property type="entry name" value="Periplasmic binding protein-like I"/>
    <property type="match status" value="1"/>
</dbReference>
<keyword evidence="16" id="KW-1015">Disulfide bond</keyword>
<keyword evidence="2 17" id="KW-0813">Transport</keyword>
<dbReference type="SMART" id="SM00079">
    <property type="entry name" value="PBPe"/>
    <property type="match status" value="1"/>
</dbReference>
<evidence type="ECO:0000256" key="10">
    <source>
        <dbReference type="ARBA" id="ARBA00023180"/>
    </source>
</evidence>
<dbReference type="Proteomes" id="UP000016665">
    <property type="component" value="Chromosome 1"/>
</dbReference>
<organism evidence="19 20">
    <name type="scientific">Ficedula albicollis</name>
    <name type="common">Collared flycatcher</name>
    <name type="synonym">Muscicapa albicollis</name>
    <dbReference type="NCBI Taxonomy" id="59894"/>
    <lineage>
        <taxon>Eukaryota</taxon>
        <taxon>Metazoa</taxon>
        <taxon>Chordata</taxon>
        <taxon>Craniata</taxon>
        <taxon>Vertebrata</taxon>
        <taxon>Euteleostomi</taxon>
        <taxon>Archelosauria</taxon>
        <taxon>Archosauria</taxon>
        <taxon>Dinosauria</taxon>
        <taxon>Saurischia</taxon>
        <taxon>Theropoda</taxon>
        <taxon>Coelurosauria</taxon>
        <taxon>Aves</taxon>
        <taxon>Neognathae</taxon>
        <taxon>Neoaves</taxon>
        <taxon>Telluraves</taxon>
        <taxon>Australaves</taxon>
        <taxon>Passeriformes</taxon>
        <taxon>Muscicapidae</taxon>
        <taxon>Ficedula</taxon>
    </lineage>
</organism>
<dbReference type="InterPro" id="IPR019594">
    <property type="entry name" value="Glu/Gly-bd"/>
</dbReference>
<evidence type="ECO:0000256" key="1">
    <source>
        <dbReference type="ARBA" id="ARBA00004651"/>
    </source>
</evidence>
<keyword evidence="17" id="KW-0732">Signal</keyword>
<evidence type="ECO:0000256" key="3">
    <source>
        <dbReference type="ARBA" id="ARBA00022475"/>
    </source>
</evidence>
<comment type="subcellular location">
    <subcellularLocation>
        <location evidence="1">Cell membrane</location>
        <topology evidence="1">Multi-pass membrane protein</topology>
    </subcellularLocation>
    <subcellularLocation>
        <location evidence="17">Postsynaptic cell membrane</location>
        <topology evidence="17">Multi-pass membrane protein</topology>
    </subcellularLocation>
</comment>
<dbReference type="GeneTree" id="ENSGT00940000155677"/>
<evidence type="ECO:0000256" key="17">
    <source>
        <dbReference type="RuleBase" id="RU367118"/>
    </source>
</evidence>
<feature type="signal peptide" evidence="17">
    <location>
        <begin position="1"/>
        <end position="21"/>
    </location>
</feature>
<evidence type="ECO:0000256" key="5">
    <source>
        <dbReference type="ARBA" id="ARBA00022989"/>
    </source>
</evidence>
<keyword evidence="9 17" id="KW-0675">Receptor</keyword>
<evidence type="ECO:0000256" key="7">
    <source>
        <dbReference type="ARBA" id="ARBA00023065"/>
    </source>
</evidence>
<dbReference type="Gene3D" id="1.10.287.70">
    <property type="match status" value="2"/>
</dbReference>
<keyword evidence="13 17" id="KW-0407">Ion channel</keyword>
<dbReference type="SUPFAM" id="SSF81324">
    <property type="entry name" value="Voltage-gated potassium channels"/>
    <property type="match status" value="1"/>
</dbReference>
<evidence type="ECO:0000259" key="18">
    <source>
        <dbReference type="SMART" id="SM00079"/>
    </source>
</evidence>
<accession>A0A803WEE6</accession>
<feature type="disulfide bond" evidence="16">
    <location>
        <begin position="671"/>
        <end position="726"/>
    </location>
</feature>
<evidence type="ECO:0000256" key="6">
    <source>
        <dbReference type="ARBA" id="ARBA00023018"/>
    </source>
</evidence>
<dbReference type="InterPro" id="IPR001508">
    <property type="entry name" value="Iono_Glu_rcpt_met"/>
</dbReference>
<comment type="similarity">
    <text evidence="17">Belongs to the glutamate-gated ion channel (TC 1.A.10.1) family.</text>
</comment>
<feature type="binding site" evidence="14">
    <location>
        <position position="433"/>
    </location>
    <ligand>
        <name>L-glutamate</name>
        <dbReference type="ChEBI" id="CHEBI:29985"/>
    </ligand>
</feature>
<keyword evidence="6 17" id="KW-0770">Synapse</keyword>
<dbReference type="InterPro" id="IPR001828">
    <property type="entry name" value="ANF_lig-bd_rcpt"/>
</dbReference>
<dbReference type="CDD" id="cd06388">
    <property type="entry name" value="PBP1_iGluR_AMPA_GluR4"/>
    <property type="match status" value="1"/>
</dbReference>
<dbReference type="InterPro" id="IPR028082">
    <property type="entry name" value="Peripla_BP_I"/>
</dbReference>
<feature type="transmembrane region" description="Helical" evidence="17">
    <location>
        <begin position="557"/>
        <end position="579"/>
    </location>
</feature>
<evidence type="ECO:0000256" key="15">
    <source>
        <dbReference type="PIRSR" id="PIRSR601508-2"/>
    </source>
</evidence>
<reference evidence="19" key="2">
    <citation type="submission" date="2025-08" db="UniProtKB">
        <authorList>
            <consortium name="Ensembl"/>
        </authorList>
    </citation>
    <scope>IDENTIFICATION</scope>
</reference>
<feature type="domain" description="Ionotropic glutamate receptor C-terminal" evidence="18">
    <location>
        <begin position="395"/>
        <end position="722"/>
    </location>
</feature>
<evidence type="ECO:0000256" key="8">
    <source>
        <dbReference type="ARBA" id="ARBA00023136"/>
    </source>
</evidence>
<keyword evidence="8 17" id="KW-0472">Membrane</keyword>
<dbReference type="FunFam" id="3.40.190.10:FF:000666">
    <property type="entry name" value="Glutamate receptor, ionotropic, AMPA 2a"/>
    <property type="match status" value="1"/>
</dbReference>
<dbReference type="Gene3D" id="3.40.190.10">
    <property type="entry name" value="Periplasmic binding protein-like II"/>
    <property type="match status" value="2"/>
</dbReference>
<comment type="function">
    <text evidence="17">Receptor for glutamate that functions as a ligand-gated ion channel in the central nervous system and plays an important role in excitatory synaptic transmission. L-glutamate acts as an excitatory neurotransmitter at many synapses in the central nervous system.</text>
</comment>
<evidence type="ECO:0000313" key="19">
    <source>
        <dbReference type="Ensembl" id="ENSFALP00000033352.1"/>
    </source>
</evidence>
<reference evidence="19" key="3">
    <citation type="submission" date="2025-09" db="UniProtKB">
        <authorList>
            <consortium name="Ensembl"/>
        </authorList>
    </citation>
    <scope>IDENTIFICATION</scope>
</reference>
<keyword evidence="7 17" id="KW-0406">Ion transport</keyword>
<evidence type="ECO:0000313" key="20">
    <source>
        <dbReference type="Proteomes" id="UP000016665"/>
    </source>
</evidence>
<dbReference type="AlphaFoldDB" id="A0A803WEE6"/>
<keyword evidence="5 17" id="KW-1133">Transmembrane helix</keyword>
<sequence length="833" mass="93152">MRIICRQLVLLFSGFWGLAMGAFPSSVQIGGLFIRNTDQEYTAFRLAIFLHNTSPNASEAPFNLVPHVDNIETANSFAVTNAFCSQYSRGVFAIFGLYDKRSVHTLTSFCSALHISLITPSFPTEGESQFVLQLRPSLRGALLSLLDHYEWNRFVFLYDTDRGYSILQAIMEKAGQNSWQVSAICVENFNDASYRRLLEDLDRRQEKKFVIDCEIERLQNLLEQIVSVGKHVKGYHYIVANLGFKDISLERFMHGGANVTGFQLVDFSTPMVTKLMQRWKKLDQREYPGSETPPKYTSALTYDGVLVMAETFRNLRRQKIDISRRGNAGDCLANPAAPWGQGIDMERTLKQVRIQGLTGNVQFDHYGRRVNYTMDVFELKNTGPRKVGYWNDMDKLVLIQHEPTLGNDTAAIENRTVVVTTILKAEIAVAPLTITLVREEVIDFSKPFMSLGISIMIKKPQKSKPGVFSFLDPLAYEIWMCIVFAYIGVSVVLFLVSRFSPYEWHTEEPEDGKEGPSDQPPNEFGIFNSLWFSLGAFMQQGCDISPRSLSGRIVGGVWWFFTLIIISSYTANLAAFLTVERMVSPIESAEDLAKQTEIAYGTLDSGSTKEFFRRSKIAVYEKMWTYMKSAEPSVFTRTTAEGVARVRKSKGKFAFLLESTMNEYIEQRKPCDTMKVGGNLDSKGYGVATPKGSPLRNAVNLAVLKLNEQGLLDKLKNKWWYDKGECGSGGGDSKDKTSALSLSNVAGVFYILVGGLGLAMLVALIEFCYKSRAEAKRMKLTFSEAIRNKARLSITGSVGENGRVLTPDCPKAVHTGTAIRQSSGLAVIASDLP</sequence>
<keyword evidence="20" id="KW-1185">Reference proteome</keyword>
<keyword evidence="12 17" id="KW-1071">Ligand-gated ion channel</keyword>
<feature type="site" description="Crucial to convey clamshell closure to channel opening" evidence="15">
    <location>
        <position position="586"/>
    </location>
</feature>
<evidence type="ECO:0000256" key="9">
    <source>
        <dbReference type="ARBA" id="ARBA00023170"/>
    </source>
</evidence>
<feature type="transmembrane region" description="Helical" evidence="17">
    <location>
        <begin position="474"/>
        <end position="496"/>
    </location>
</feature>
<feature type="binding site" evidence="14">
    <location>
        <position position="438"/>
    </location>
    <ligand>
        <name>L-glutamate</name>
        <dbReference type="ChEBI" id="CHEBI:29985"/>
    </ligand>
</feature>
<gene>
    <name evidence="19" type="primary">GRIA4</name>
</gene>
<evidence type="ECO:0000256" key="4">
    <source>
        <dbReference type="ARBA" id="ARBA00022692"/>
    </source>
</evidence>
<keyword evidence="3 17" id="KW-1003">Cell membrane</keyword>
<dbReference type="Pfam" id="PF01094">
    <property type="entry name" value="ANF_receptor"/>
    <property type="match status" value="1"/>
</dbReference>
<keyword evidence="11 17" id="KW-0628">Postsynaptic cell membrane</keyword>
<evidence type="ECO:0000256" key="14">
    <source>
        <dbReference type="PIRSR" id="PIRSR601508-1"/>
    </source>
</evidence>
<evidence type="ECO:0000256" key="12">
    <source>
        <dbReference type="ARBA" id="ARBA00023286"/>
    </source>
</evidence>
<dbReference type="Gene3D" id="3.40.50.2300">
    <property type="match status" value="2"/>
</dbReference>
<evidence type="ECO:0000256" key="2">
    <source>
        <dbReference type="ARBA" id="ARBA00022448"/>
    </source>
</evidence>